<keyword evidence="1 2" id="KW-0732">Signal</keyword>
<dbReference type="PANTHER" id="PTHR43649">
    <property type="entry name" value="ARABINOSE-BINDING PROTEIN-RELATED"/>
    <property type="match status" value="1"/>
</dbReference>
<feature type="signal peptide" evidence="2">
    <location>
        <begin position="1"/>
        <end position="20"/>
    </location>
</feature>
<comment type="caution">
    <text evidence="3">The sequence shown here is derived from an EMBL/GenBank/DDBJ whole genome shotgun (WGS) entry which is preliminary data.</text>
</comment>
<reference evidence="3 4" key="1">
    <citation type="submission" date="2014-06" db="EMBL/GenBank/DDBJ databases">
        <title>Draft genome sequence of the putrescine producing strain Lactococcus lactis subsp cremoris GE214.</title>
        <authorList>
            <person name="Ladero V."/>
            <person name="Linares D.M."/>
            <person name="del Rio B."/>
            <person name="Mayo B."/>
            <person name="Martin M.C."/>
            <person name="Fernandez M."/>
            <person name="Alvarez M.A."/>
        </authorList>
    </citation>
    <scope>NUCLEOTIDE SEQUENCE [LARGE SCALE GENOMIC DNA]</scope>
    <source>
        <strain evidence="3 4">GE214</strain>
    </source>
</reference>
<evidence type="ECO:0000313" key="3">
    <source>
        <dbReference type="EMBL" id="KEY61462.1"/>
    </source>
</evidence>
<dbReference type="InterPro" id="IPR050490">
    <property type="entry name" value="Bact_solute-bd_prot1"/>
</dbReference>
<dbReference type="EMBL" id="AZSI01000161">
    <property type="protein sequence ID" value="KEY61462.1"/>
    <property type="molecule type" value="Genomic_DNA"/>
</dbReference>
<gene>
    <name evidence="3" type="ORF">U725_02345</name>
</gene>
<dbReference type="RefSeq" id="WP_042748837.1">
    <property type="nucleotide sequence ID" value="NZ_AZSI01000161.1"/>
</dbReference>
<protein>
    <submittedName>
        <fullName evidence="3">Carbohydrate ABC transporter substrate-binding protein, CUT1 family</fullName>
    </submittedName>
</protein>
<sequence length="520" mass="57727">MKNQKMVVAAGAASMLAALALLSACGNSISSKEGNSSNKDFTVATVRWADWGNDYTKFPNQLAKEAGINVKWDTYLNADWGDKKSTLMAGGNLPDAFMGSITFTDQEIAQNQSNFIPLEKYVKDMPNLQKAMKKNPALKAMITSPDGHIWSLPKEAPMRPIIANQLFINKAWLDKLGLQMPTTYDEFVKVLEAFKTKDPNGNGKADEIPYGTGNFDPTMSYTLPFGVLRGADNSNEMMMLNGKPAYIRSTDNFKKGIKAMHDAYTKGLIDPELYTLDPTQAQAKLMADTETVGVSVGWTADATFGKNAKDYVALPALKGPDGNQYVMSDPDHFNQGRDEFMVTTHAKNVKALIKWADKFYTNDAAIQNYYGAFGVGTEKSGEAYKVLKPTGDNSADTQAWINSLRDFGPKSWDNSLNDKVTFEDPTNGDAQKLKMDAELKQYARPAFPSVTYTNDELQKIAQVYPDLSSYTTQETAKWVTKGGIDKDWEAYIAKLNQMGLKDYLKIQTDAYERYQKALKK</sequence>
<dbReference type="PATRIC" id="fig|1415168.3.peg.2406"/>
<evidence type="ECO:0000256" key="2">
    <source>
        <dbReference type="SAM" id="SignalP"/>
    </source>
</evidence>
<dbReference type="Gene3D" id="3.40.190.10">
    <property type="entry name" value="Periplasmic binding protein-like II"/>
    <property type="match status" value="2"/>
</dbReference>
<dbReference type="AlphaFoldDB" id="A0A084A833"/>
<name>A0A084A833_LACLC</name>
<accession>A0A084A833</accession>
<dbReference type="Proteomes" id="UP000028401">
    <property type="component" value="Unassembled WGS sequence"/>
</dbReference>
<dbReference type="PANTHER" id="PTHR43649:SF33">
    <property type="entry name" value="POLYGALACTURONAN_RHAMNOGALACTURONAN-BINDING PROTEIN YTCQ"/>
    <property type="match status" value="1"/>
</dbReference>
<feature type="chain" id="PRO_5039295599" evidence="2">
    <location>
        <begin position="21"/>
        <end position="520"/>
    </location>
</feature>
<dbReference type="SUPFAM" id="SSF53850">
    <property type="entry name" value="Periplasmic binding protein-like II"/>
    <property type="match status" value="1"/>
</dbReference>
<dbReference type="PROSITE" id="PS51257">
    <property type="entry name" value="PROKAR_LIPOPROTEIN"/>
    <property type="match status" value="1"/>
</dbReference>
<organism evidence="3 4">
    <name type="scientific">Lactococcus cremoris subsp. cremoris GE214</name>
    <dbReference type="NCBI Taxonomy" id="1415168"/>
    <lineage>
        <taxon>Bacteria</taxon>
        <taxon>Bacillati</taxon>
        <taxon>Bacillota</taxon>
        <taxon>Bacilli</taxon>
        <taxon>Lactobacillales</taxon>
        <taxon>Streptococcaceae</taxon>
        <taxon>Lactococcus</taxon>
        <taxon>Lactococcus cremoris subsp. cremoris</taxon>
    </lineage>
</organism>
<proteinExistence type="predicted"/>
<evidence type="ECO:0000313" key="4">
    <source>
        <dbReference type="Proteomes" id="UP000028401"/>
    </source>
</evidence>
<evidence type="ECO:0000256" key="1">
    <source>
        <dbReference type="ARBA" id="ARBA00022729"/>
    </source>
</evidence>